<evidence type="ECO:0000256" key="1">
    <source>
        <dbReference type="SAM" id="MobiDB-lite"/>
    </source>
</evidence>
<gene>
    <name evidence="3" type="ORF">C469_15763</name>
</gene>
<keyword evidence="2" id="KW-0472">Membrane</keyword>
<dbReference type="AlphaFoldDB" id="M0NI03"/>
<dbReference type="PATRIC" id="fig|1227482.3.peg.3186"/>
<sequence length="361" mass="37049">MASTGGTGEGSNESAESEGSDEPAGSERSVQTVASESPAPSSPTVGTRVRRVVGALALLAVPVLLAAVPLVPVAALLGPAGLGVAGPGAVGGLVAAVAVGLGGSALVGPIVVDRRIARLPEAELGDRPADFVADRVSTLAEEVGVDAPEVTVVRADAANVAVADGHRGSRLVVSTRLLSLPKADRDAALRHALVRLRTREALVATALLPALGAVETVALLATLLVGRRGERTAADRRVNRIHGYEPERERVPSWAYAVAGVALWLLLLPAWLPAAVGDRLYVDGGRRDADTAVARVGTAERDGLGNAVAFASDAAGAADWPPLLDRLSLVSMADAETGRVRGTSRQEARTRLARLRSKRTL</sequence>
<name>M0NI03_9EURY</name>
<feature type="transmembrane region" description="Helical" evidence="2">
    <location>
        <begin position="89"/>
        <end position="112"/>
    </location>
</feature>
<dbReference type="OrthoDB" id="343042at2157"/>
<feature type="transmembrane region" description="Helical" evidence="2">
    <location>
        <begin position="254"/>
        <end position="277"/>
    </location>
</feature>
<dbReference type="STRING" id="1227482.C469_15763"/>
<feature type="transmembrane region" description="Helical" evidence="2">
    <location>
        <begin position="201"/>
        <end position="225"/>
    </location>
</feature>
<dbReference type="Proteomes" id="UP000011650">
    <property type="component" value="Unassembled WGS sequence"/>
</dbReference>
<organism evidence="3 4">
    <name type="scientific">Halorubrum lipolyticum DSM 21995</name>
    <dbReference type="NCBI Taxonomy" id="1227482"/>
    <lineage>
        <taxon>Archaea</taxon>
        <taxon>Methanobacteriati</taxon>
        <taxon>Methanobacteriota</taxon>
        <taxon>Stenosarchaea group</taxon>
        <taxon>Halobacteria</taxon>
        <taxon>Halobacteriales</taxon>
        <taxon>Haloferacaceae</taxon>
        <taxon>Halorubrum</taxon>
    </lineage>
</organism>
<evidence type="ECO:0000313" key="3">
    <source>
        <dbReference type="EMBL" id="EMA57203.1"/>
    </source>
</evidence>
<evidence type="ECO:0008006" key="5">
    <source>
        <dbReference type="Google" id="ProtNLM"/>
    </source>
</evidence>
<comment type="caution">
    <text evidence="3">The sequence shown here is derived from an EMBL/GenBank/DDBJ whole genome shotgun (WGS) entry which is preliminary data.</text>
</comment>
<evidence type="ECO:0000256" key="2">
    <source>
        <dbReference type="SAM" id="Phobius"/>
    </source>
</evidence>
<keyword evidence="4" id="KW-1185">Reference proteome</keyword>
<feature type="region of interest" description="Disordered" evidence="1">
    <location>
        <begin position="1"/>
        <end position="45"/>
    </location>
</feature>
<reference evidence="3 4" key="1">
    <citation type="journal article" date="2014" name="PLoS Genet.">
        <title>Phylogenetically driven sequencing of extremely halophilic archaea reveals strategies for static and dynamic osmo-response.</title>
        <authorList>
            <person name="Becker E.A."/>
            <person name="Seitzer P.M."/>
            <person name="Tritt A."/>
            <person name="Larsen D."/>
            <person name="Krusor M."/>
            <person name="Yao A.I."/>
            <person name="Wu D."/>
            <person name="Madern D."/>
            <person name="Eisen J.A."/>
            <person name="Darling A.E."/>
            <person name="Facciotti M.T."/>
        </authorList>
    </citation>
    <scope>NUCLEOTIDE SEQUENCE [LARGE SCALE GENOMIC DNA]</scope>
    <source>
        <strain evidence="3 4">DSM 21995</strain>
    </source>
</reference>
<protein>
    <recommendedName>
        <fullName evidence="5">Peptidase M48 Ste24p</fullName>
    </recommendedName>
</protein>
<proteinExistence type="predicted"/>
<accession>M0NI03</accession>
<feature type="compositionally biased region" description="Polar residues" evidence="1">
    <location>
        <begin position="28"/>
        <end position="45"/>
    </location>
</feature>
<dbReference type="EMBL" id="AOJG01000041">
    <property type="protein sequence ID" value="EMA57203.1"/>
    <property type="molecule type" value="Genomic_DNA"/>
</dbReference>
<keyword evidence="2" id="KW-0812">Transmembrane</keyword>
<dbReference type="RefSeq" id="WP_008008304.1">
    <property type="nucleotide sequence ID" value="NZ_AOJG01000041.1"/>
</dbReference>
<evidence type="ECO:0000313" key="4">
    <source>
        <dbReference type="Proteomes" id="UP000011650"/>
    </source>
</evidence>
<feature type="transmembrane region" description="Helical" evidence="2">
    <location>
        <begin position="52"/>
        <end position="77"/>
    </location>
</feature>
<keyword evidence="2" id="KW-1133">Transmembrane helix</keyword>